<sequence>MKKVAPLRYDVIFKKAFGQPEMFTALVNSLLDLQIEINEVENVATRFDLFAEDKKNRLLIEVQHAHYSDTYERFVYYQCSAMVDLIASSANYSFPVTVITLVFFTGKKTPNPNGSGILVHDFEPRDLANGEVVEGVYGQKHRLIFVFTNSVKKKKTPKNYLEWMQAIDDSLDENVNEEGYTNPHIRRLFELIEKDQITPEEYARMKDEYNQEESEKQAEEKGRREGEDKLRKAASNLKTLGSLTEEEIAGAIGLSLDEVRAL</sequence>
<proteinExistence type="predicted"/>
<dbReference type="Proteomes" id="UP000030428">
    <property type="component" value="Unassembled WGS sequence"/>
</dbReference>
<evidence type="ECO:0000313" key="3">
    <source>
        <dbReference type="Proteomes" id="UP000030428"/>
    </source>
</evidence>
<keyword evidence="3" id="KW-1185">Reference proteome</keyword>
<name>A0A0A6PJ10_9GAMM</name>
<evidence type="ECO:0000313" key="2">
    <source>
        <dbReference type="EMBL" id="KHD10397.1"/>
    </source>
</evidence>
<reference evidence="2 3" key="1">
    <citation type="journal article" date="2016" name="Front. Microbiol.">
        <title>Single-Cell (Meta-)Genomics of a Dimorphic Candidatus Thiomargarita nelsonii Reveals Genomic Plasticity.</title>
        <authorList>
            <person name="Flood B.E."/>
            <person name="Fliss P."/>
            <person name="Jones D.S."/>
            <person name="Dick G.J."/>
            <person name="Jain S."/>
            <person name="Kaster A.K."/>
            <person name="Winkel M."/>
            <person name="Mussmann M."/>
            <person name="Bailey J."/>
        </authorList>
    </citation>
    <scope>NUCLEOTIDE SEQUENCE [LARGE SCALE GENOMIC DNA]</scope>
    <source>
        <strain evidence="2">Hydrate Ridge</strain>
    </source>
</reference>
<dbReference type="EMBL" id="JSZA02000018">
    <property type="protein sequence ID" value="KHD10397.1"/>
    <property type="molecule type" value="Genomic_DNA"/>
</dbReference>
<comment type="caution">
    <text evidence="2">The sequence shown here is derived from an EMBL/GenBank/DDBJ whole genome shotgun (WGS) entry which is preliminary data.</text>
</comment>
<evidence type="ECO:0008006" key="4">
    <source>
        <dbReference type="Google" id="ProtNLM"/>
    </source>
</evidence>
<dbReference type="AlphaFoldDB" id="A0A0A6PJ10"/>
<protein>
    <recommendedName>
        <fullName evidence="4">Rpn family recombination-promoting nuclease/putative transposase</fullName>
    </recommendedName>
</protein>
<feature type="region of interest" description="Disordered" evidence="1">
    <location>
        <begin position="206"/>
        <end position="230"/>
    </location>
</feature>
<organism evidence="2 3">
    <name type="scientific">Candidatus Thiomargarita nelsonii</name>
    <dbReference type="NCBI Taxonomy" id="1003181"/>
    <lineage>
        <taxon>Bacteria</taxon>
        <taxon>Pseudomonadati</taxon>
        <taxon>Pseudomonadota</taxon>
        <taxon>Gammaproteobacteria</taxon>
        <taxon>Thiotrichales</taxon>
        <taxon>Thiotrichaceae</taxon>
        <taxon>Thiomargarita</taxon>
    </lineage>
</organism>
<gene>
    <name evidence="2" type="ORF">PN36_06340</name>
</gene>
<accession>A0A0A6PJ10</accession>
<dbReference type="Pfam" id="PF12784">
    <property type="entry name" value="PDDEXK_2"/>
    <property type="match status" value="1"/>
</dbReference>
<evidence type="ECO:0000256" key="1">
    <source>
        <dbReference type="SAM" id="MobiDB-lite"/>
    </source>
</evidence>